<sequence>MSLEGDSPGLIEGAKRGSDGIVAEFTSRTSLETKIGMTPSYLMFGRNTEILVNMSNTVTTSIYKDDLKEWKIQINYLQEIWVNNHKESWKKVKEFPIDIRPGEWVLRRRTVDKRGSKSPWEERFQPINLFAHLYFGNGNSDLWSPGKASAGMGTESR</sequence>
<reference evidence="2" key="1">
    <citation type="submission" date="2017-02" db="UniProtKB">
        <authorList>
            <consortium name="WormBaseParasite"/>
        </authorList>
    </citation>
    <scope>IDENTIFICATION</scope>
</reference>
<name>A0A0N5BER7_STREA</name>
<organism evidence="1 2">
    <name type="scientific">Strongyloides papillosus</name>
    <name type="common">Intestinal threadworm</name>
    <dbReference type="NCBI Taxonomy" id="174720"/>
    <lineage>
        <taxon>Eukaryota</taxon>
        <taxon>Metazoa</taxon>
        <taxon>Ecdysozoa</taxon>
        <taxon>Nematoda</taxon>
        <taxon>Chromadorea</taxon>
        <taxon>Rhabditida</taxon>
        <taxon>Tylenchina</taxon>
        <taxon>Panagrolaimomorpha</taxon>
        <taxon>Strongyloidoidea</taxon>
        <taxon>Strongyloididae</taxon>
        <taxon>Strongyloides</taxon>
    </lineage>
</organism>
<protein>
    <submittedName>
        <fullName evidence="2">Neur_chan_LBD domain-containing protein</fullName>
    </submittedName>
</protein>
<keyword evidence="1" id="KW-1185">Reference proteome</keyword>
<dbReference type="AlphaFoldDB" id="A0A0N5BER7"/>
<evidence type="ECO:0000313" key="1">
    <source>
        <dbReference type="Proteomes" id="UP000046392"/>
    </source>
</evidence>
<dbReference type="Proteomes" id="UP000046392">
    <property type="component" value="Unplaced"/>
</dbReference>
<accession>A0A0N5BER7</accession>
<proteinExistence type="predicted"/>
<evidence type="ECO:0000313" key="2">
    <source>
        <dbReference type="WBParaSite" id="SPAL_0000448925.1"/>
    </source>
</evidence>
<dbReference type="WBParaSite" id="SPAL_0000448925.1">
    <property type="protein sequence ID" value="SPAL_0000448925.1"/>
    <property type="gene ID" value="SPAL_0000448925"/>
</dbReference>